<accession>W1NRG0</accession>
<evidence type="ECO:0000313" key="2">
    <source>
        <dbReference type="EMBL" id="ERM98457.1"/>
    </source>
</evidence>
<dbReference type="EMBL" id="KI395332">
    <property type="protein sequence ID" value="ERM98457.1"/>
    <property type="molecule type" value="Genomic_DNA"/>
</dbReference>
<dbReference type="Gramene" id="ERM98457">
    <property type="protein sequence ID" value="ERM98457"/>
    <property type="gene ID" value="AMTR_s00072p00153920"/>
</dbReference>
<sequence>MGGRNWLLTWLGLAAFPTGSLPLTAAAVSEGILNLRTNKQSWKPGWDPLEGVPYMPDVSGREMTSCSRKSS</sequence>
<dbReference type="AlphaFoldDB" id="W1NRG0"/>
<gene>
    <name evidence="2" type="ORF">AMTR_s00072p00153920</name>
</gene>
<proteinExistence type="predicted"/>
<reference evidence="3" key="1">
    <citation type="journal article" date="2013" name="Science">
        <title>The Amborella genome and the evolution of flowering plants.</title>
        <authorList>
            <consortium name="Amborella Genome Project"/>
        </authorList>
    </citation>
    <scope>NUCLEOTIDE SEQUENCE [LARGE SCALE GENOMIC DNA]</scope>
</reference>
<feature type="chain" id="PRO_5004806885" evidence="1">
    <location>
        <begin position="23"/>
        <end position="71"/>
    </location>
</feature>
<dbReference type="HOGENOM" id="CLU_2743426_0_0_1"/>
<feature type="signal peptide" evidence="1">
    <location>
        <begin position="1"/>
        <end position="22"/>
    </location>
</feature>
<keyword evidence="1" id="KW-0732">Signal</keyword>
<evidence type="ECO:0000313" key="3">
    <source>
        <dbReference type="Proteomes" id="UP000017836"/>
    </source>
</evidence>
<protein>
    <submittedName>
        <fullName evidence="2">Uncharacterized protein</fullName>
    </submittedName>
</protein>
<dbReference type="Proteomes" id="UP000017836">
    <property type="component" value="Unassembled WGS sequence"/>
</dbReference>
<name>W1NRG0_AMBTC</name>
<keyword evidence="3" id="KW-1185">Reference proteome</keyword>
<organism evidence="2 3">
    <name type="scientific">Amborella trichopoda</name>
    <dbReference type="NCBI Taxonomy" id="13333"/>
    <lineage>
        <taxon>Eukaryota</taxon>
        <taxon>Viridiplantae</taxon>
        <taxon>Streptophyta</taxon>
        <taxon>Embryophyta</taxon>
        <taxon>Tracheophyta</taxon>
        <taxon>Spermatophyta</taxon>
        <taxon>Magnoliopsida</taxon>
        <taxon>Amborellales</taxon>
        <taxon>Amborellaceae</taxon>
        <taxon>Amborella</taxon>
    </lineage>
</organism>
<evidence type="ECO:0000256" key="1">
    <source>
        <dbReference type="SAM" id="SignalP"/>
    </source>
</evidence>